<sequence length="142" mass="15653">MNNIPRFQVIDRRAALDAGQPSVLKLPNDADPMTLAGELAGVERIELHFPHFTDGRAYSQAYLLRRRLRFTGDLRATGDVQVDQLLQMARTGFSSAVLNDGLNPTEAARHLEQFSGFYQRDVTVDSLPLVAARALNPGSTSD</sequence>
<gene>
    <name evidence="1" type="ORF">BgramDRAFT_0285</name>
</gene>
<dbReference type="InterPro" id="IPR008318">
    <property type="entry name" value="UCP030820"/>
</dbReference>
<protein>
    <recommendedName>
        <fullName evidence="3">Oxidoreductase probably involved in sulfite reduction</fullName>
    </recommendedName>
</protein>
<organism evidence="1 2">
    <name type="scientific">Paraburkholderia graminis (strain ATCC 700544 / DSM 17151 / LMG 18924 / NCIMB 13744 / C4D1M)</name>
    <dbReference type="NCBI Taxonomy" id="396598"/>
    <lineage>
        <taxon>Bacteria</taxon>
        <taxon>Pseudomonadati</taxon>
        <taxon>Pseudomonadota</taxon>
        <taxon>Betaproteobacteria</taxon>
        <taxon>Burkholderiales</taxon>
        <taxon>Burkholderiaceae</taxon>
        <taxon>Paraburkholderia</taxon>
    </lineage>
</organism>
<dbReference type="Proteomes" id="UP000005045">
    <property type="component" value="Unassembled WGS sequence"/>
</dbReference>
<keyword evidence="2" id="KW-1185">Reference proteome</keyword>
<dbReference type="EMBL" id="ABLD01000001">
    <property type="protein sequence ID" value="EDT12905.1"/>
    <property type="molecule type" value="Genomic_DNA"/>
</dbReference>
<evidence type="ECO:0008006" key="3">
    <source>
        <dbReference type="Google" id="ProtNLM"/>
    </source>
</evidence>
<reference evidence="1 2" key="1">
    <citation type="submission" date="2008-03" db="EMBL/GenBank/DDBJ databases">
        <title>Sequencing of the draft genome and assembly of Burkholderia graminis C4D1M.</title>
        <authorList>
            <consortium name="US DOE Joint Genome Institute (JGI-PGF)"/>
            <person name="Copeland A."/>
            <person name="Lucas S."/>
            <person name="Lapidus A."/>
            <person name="Glavina del Rio T."/>
            <person name="Dalin E."/>
            <person name="Tice H."/>
            <person name="Bruce D."/>
            <person name="Goodwin L."/>
            <person name="Pitluck S."/>
            <person name="Larimer F."/>
            <person name="Land M.L."/>
            <person name="Hauser L."/>
            <person name="Tiedje J."/>
            <person name="Richardson P."/>
        </authorList>
    </citation>
    <scope>NUCLEOTIDE SEQUENCE [LARGE SCALE GENOMIC DNA]</scope>
    <source>
        <strain evidence="2">ATCC 700544 / DSM 17151 / LMG 18924 / NCIMB 13744 / C4D1M</strain>
    </source>
</reference>
<dbReference type="Pfam" id="PF06073">
    <property type="entry name" value="DUF934"/>
    <property type="match status" value="1"/>
</dbReference>
<evidence type="ECO:0000313" key="1">
    <source>
        <dbReference type="EMBL" id="EDT12905.1"/>
    </source>
</evidence>
<proteinExistence type="predicted"/>
<dbReference type="RefSeq" id="WP_006046834.1">
    <property type="nucleotide sequence ID" value="NZ_ABLD01000001.1"/>
</dbReference>
<comment type="caution">
    <text evidence="1">The sequence shown here is derived from an EMBL/GenBank/DDBJ whole genome shotgun (WGS) entry which is preliminary data.</text>
</comment>
<evidence type="ECO:0000313" key="2">
    <source>
        <dbReference type="Proteomes" id="UP000005045"/>
    </source>
</evidence>
<name>B1FTB0_PARG4</name>
<accession>B1FTB0</accession>
<dbReference type="AlphaFoldDB" id="B1FTB0"/>